<dbReference type="SUPFAM" id="SSF55469">
    <property type="entry name" value="FMN-dependent nitroreductase-like"/>
    <property type="match status" value="1"/>
</dbReference>
<reference evidence="2" key="1">
    <citation type="submission" date="2020-05" db="EMBL/GenBank/DDBJ databases">
        <authorList>
            <person name="Chiriac C."/>
            <person name="Salcher M."/>
            <person name="Ghai R."/>
            <person name="Kavagutti S V."/>
        </authorList>
    </citation>
    <scope>NUCLEOTIDE SEQUENCE</scope>
</reference>
<evidence type="ECO:0000313" key="2">
    <source>
        <dbReference type="EMBL" id="CAB4734075.1"/>
    </source>
</evidence>
<dbReference type="InterPro" id="IPR029479">
    <property type="entry name" value="Nitroreductase"/>
</dbReference>
<sequence length="139" mass="14985">MPGAPQYAPTDPRAQAAPRVVDSAWFLAENLQNVPVHVIPCVEGRVEEAGVVAQASTYGSILPAAWSFMLAARARGLGSAWTTLHLMYEKETAELLNIPDSITQTALLPVAYYTGETFKPASRLPATDVTFSNQWGNPV</sequence>
<feature type="domain" description="Nitroreductase" evidence="1">
    <location>
        <begin position="24"/>
        <end position="112"/>
    </location>
</feature>
<dbReference type="CDD" id="cd02062">
    <property type="entry name" value="Nitro_FMN_reductase"/>
    <property type="match status" value="1"/>
</dbReference>
<name>A0A6J6SHJ6_9ZZZZ</name>
<organism evidence="2">
    <name type="scientific">freshwater metagenome</name>
    <dbReference type="NCBI Taxonomy" id="449393"/>
    <lineage>
        <taxon>unclassified sequences</taxon>
        <taxon>metagenomes</taxon>
        <taxon>ecological metagenomes</taxon>
    </lineage>
</organism>
<dbReference type="Gene3D" id="3.40.109.10">
    <property type="entry name" value="NADH Oxidase"/>
    <property type="match status" value="1"/>
</dbReference>
<dbReference type="GO" id="GO:0016491">
    <property type="term" value="F:oxidoreductase activity"/>
    <property type="evidence" value="ECO:0007669"/>
    <property type="project" value="InterPro"/>
</dbReference>
<protein>
    <submittedName>
        <fullName evidence="2">Unannotated protein</fullName>
    </submittedName>
</protein>
<evidence type="ECO:0000259" key="1">
    <source>
        <dbReference type="Pfam" id="PF00881"/>
    </source>
</evidence>
<gene>
    <name evidence="2" type="ORF">UFOPK2683_01464</name>
</gene>
<dbReference type="EMBL" id="CAEZYK010000114">
    <property type="protein sequence ID" value="CAB4734075.1"/>
    <property type="molecule type" value="Genomic_DNA"/>
</dbReference>
<accession>A0A6J6SHJ6</accession>
<dbReference type="InterPro" id="IPR000415">
    <property type="entry name" value="Nitroreductase-like"/>
</dbReference>
<proteinExistence type="predicted"/>
<dbReference type="AlphaFoldDB" id="A0A6J6SHJ6"/>
<dbReference type="Pfam" id="PF00881">
    <property type="entry name" value="Nitroreductase"/>
    <property type="match status" value="1"/>
</dbReference>